<dbReference type="InterPro" id="IPR014777">
    <property type="entry name" value="4pyrrole_Mease_sub1"/>
</dbReference>
<keyword evidence="3" id="KW-0949">S-adenosyl-L-methionine</keyword>
<dbReference type="PANTHER" id="PTHR47036">
    <property type="entry name" value="COBALT-FACTOR III C(17)-METHYLTRANSFERASE-RELATED"/>
    <property type="match status" value="1"/>
</dbReference>
<protein>
    <submittedName>
        <fullName evidence="5">Cobalt-factor III C(17)-methyltransferase</fullName>
    </submittedName>
</protein>
<dbReference type="SUPFAM" id="SSF53790">
    <property type="entry name" value="Tetrapyrrole methylase"/>
    <property type="match status" value="1"/>
</dbReference>
<evidence type="ECO:0000259" key="4">
    <source>
        <dbReference type="Pfam" id="PF00590"/>
    </source>
</evidence>
<dbReference type="GO" id="GO:0032259">
    <property type="term" value="P:methylation"/>
    <property type="evidence" value="ECO:0007669"/>
    <property type="project" value="UniProtKB-KW"/>
</dbReference>
<dbReference type="InterPro" id="IPR014776">
    <property type="entry name" value="4pyrrole_Mease_sub2"/>
</dbReference>
<keyword evidence="6" id="KW-1185">Reference proteome</keyword>
<dbReference type="RefSeq" id="WP_054836015.1">
    <property type="nucleotide sequence ID" value="NZ_BBBA01000001.1"/>
</dbReference>
<proteinExistence type="predicted"/>
<evidence type="ECO:0000313" key="5">
    <source>
        <dbReference type="EMBL" id="AWR99644.1"/>
    </source>
</evidence>
<evidence type="ECO:0000256" key="3">
    <source>
        <dbReference type="ARBA" id="ARBA00022691"/>
    </source>
</evidence>
<dbReference type="InterPro" id="IPR000878">
    <property type="entry name" value="4pyrrol_Mease"/>
</dbReference>
<dbReference type="AlphaFoldDB" id="A0A2U9IUE5"/>
<dbReference type="Proteomes" id="UP000247586">
    <property type="component" value="Chromosome"/>
</dbReference>
<dbReference type="InterPro" id="IPR035996">
    <property type="entry name" value="4pyrrol_Methylase_sf"/>
</dbReference>
<dbReference type="Pfam" id="PF00590">
    <property type="entry name" value="TP_methylase"/>
    <property type="match status" value="1"/>
</dbReference>
<evidence type="ECO:0000256" key="1">
    <source>
        <dbReference type="ARBA" id="ARBA00022603"/>
    </source>
</evidence>
<organism evidence="5 6">
    <name type="scientific">Metallosphaera hakonensis JCM 8857 = DSM 7519</name>
    <dbReference type="NCBI Taxonomy" id="1293036"/>
    <lineage>
        <taxon>Archaea</taxon>
        <taxon>Thermoproteota</taxon>
        <taxon>Thermoprotei</taxon>
        <taxon>Sulfolobales</taxon>
        <taxon>Sulfolobaceae</taxon>
        <taxon>Metallosphaera</taxon>
    </lineage>
</organism>
<keyword evidence="2 5" id="KW-0808">Transferase</keyword>
<dbReference type="OrthoDB" id="35891at2157"/>
<name>A0A2U9IUE5_9CREN</name>
<dbReference type="Gene3D" id="3.30.950.10">
    <property type="entry name" value="Methyltransferase, Cobalt-precorrin-4 Transmethylase, Domain 2"/>
    <property type="match status" value="1"/>
</dbReference>
<gene>
    <name evidence="5" type="ORF">DFR87_08025</name>
</gene>
<dbReference type="GO" id="GO:0008168">
    <property type="term" value="F:methyltransferase activity"/>
    <property type="evidence" value="ECO:0007669"/>
    <property type="project" value="UniProtKB-KW"/>
</dbReference>
<dbReference type="PANTHER" id="PTHR47036:SF1">
    <property type="entry name" value="COBALT-FACTOR III C(17)-METHYLTRANSFERASE-RELATED"/>
    <property type="match status" value="1"/>
</dbReference>
<dbReference type="InterPro" id="IPR051810">
    <property type="entry name" value="Precorrin_MeTrfase"/>
</dbReference>
<evidence type="ECO:0000313" key="6">
    <source>
        <dbReference type="Proteomes" id="UP000247586"/>
    </source>
</evidence>
<dbReference type="GeneID" id="36835281"/>
<evidence type="ECO:0000256" key="2">
    <source>
        <dbReference type="ARBA" id="ARBA00022679"/>
    </source>
</evidence>
<sequence length="214" mass="24145">MIKVVGIGAGGKTITLRAIEEISNAQILIGYSRYIDMIREYIGDNTQIIESQVDEVELRVKQALFNRDMRTVIISSGDPMVFGMGSRLYRYADEIVPGITAISLAASSLKIPLDDYSIINASTFSNDLKEVLLKLEKSLEARFTVGIYNINPINRKNDALAIEKLIKEKATAWNYYIVRNAMKNNEFIFSGIVKDLDITQVSMDSILILKRWIK</sequence>
<keyword evidence="1 5" id="KW-0489">Methyltransferase</keyword>
<accession>A0A2U9IUE5</accession>
<dbReference type="STRING" id="1293036.GCA_001315825_00098"/>
<reference evidence="5" key="1">
    <citation type="submission" date="2018-05" db="EMBL/GenBank/DDBJ databases">
        <title>Complete Genome Sequences of Extremely Thermoacidophilic, Metal-Mobilizing Type-Strain Members of the Archaeal Family Sulfolobaceae: Acidianus brierleyi DSM-1651T, Acidianus sulfidivorans DSM-18786T, Metallosphaera hakonensis DSM-7519T, and Metallosphaera prunae DSM-10039T.</title>
        <authorList>
            <person name="Counts J.A."/>
            <person name="Kelly R.M."/>
        </authorList>
    </citation>
    <scope>NUCLEOTIDE SEQUENCE [LARGE SCALE GENOMIC DNA]</scope>
    <source>
        <strain evidence="5">HO1-1</strain>
    </source>
</reference>
<dbReference type="Gene3D" id="3.40.1010.10">
    <property type="entry name" value="Cobalt-precorrin-4 Transmethylase, Domain 1"/>
    <property type="match status" value="1"/>
</dbReference>
<feature type="domain" description="Tetrapyrrole methylase" evidence="4">
    <location>
        <begin position="2"/>
        <end position="196"/>
    </location>
</feature>
<dbReference type="EMBL" id="CP029287">
    <property type="protein sequence ID" value="AWR99644.1"/>
    <property type="molecule type" value="Genomic_DNA"/>
</dbReference>
<dbReference type="KEGG" id="mhk:DFR87_08025"/>